<keyword evidence="5" id="KW-1185">Reference proteome</keyword>
<dbReference type="InterPro" id="IPR001647">
    <property type="entry name" value="HTH_TetR"/>
</dbReference>
<accession>A0A402CLR3</accession>
<dbReference type="AlphaFoldDB" id="A0A402CLR3"/>
<reference evidence="4 5" key="1">
    <citation type="submission" date="2018-11" db="EMBL/GenBank/DDBJ databases">
        <title>Microbial catabolism of amino acid.</title>
        <authorList>
            <person name="Hibi M."/>
            <person name="Ogawa J."/>
        </authorList>
    </citation>
    <scope>NUCLEOTIDE SEQUENCE [LARGE SCALE GENOMIC DNA]</scope>
    <source>
        <strain evidence="4 5">C31-06</strain>
    </source>
</reference>
<dbReference type="RefSeq" id="WP_192582145.1">
    <property type="nucleotide sequence ID" value="NZ_BHYM01000098.1"/>
</dbReference>
<evidence type="ECO:0000313" key="5">
    <source>
        <dbReference type="Proteomes" id="UP000287519"/>
    </source>
</evidence>
<gene>
    <name evidence="4" type="ORF">Rhow_008988</name>
</gene>
<dbReference type="InterPro" id="IPR036271">
    <property type="entry name" value="Tet_transcr_reg_TetR-rel_C_sf"/>
</dbReference>
<comment type="caution">
    <text evidence="4">The sequence shown here is derived from an EMBL/GenBank/DDBJ whole genome shotgun (WGS) entry which is preliminary data.</text>
</comment>
<dbReference type="GO" id="GO:0000976">
    <property type="term" value="F:transcription cis-regulatory region binding"/>
    <property type="evidence" value="ECO:0007669"/>
    <property type="project" value="TreeGrafter"/>
</dbReference>
<dbReference type="SUPFAM" id="SSF46689">
    <property type="entry name" value="Homeodomain-like"/>
    <property type="match status" value="1"/>
</dbReference>
<dbReference type="PROSITE" id="PS50977">
    <property type="entry name" value="HTH_TETR_2"/>
    <property type="match status" value="1"/>
</dbReference>
<evidence type="ECO:0000259" key="3">
    <source>
        <dbReference type="PROSITE" id="PS50977"/>
    </source>
</evidence>
<dbReference type="EMBL" id="BHYM01000098">
    <property type="protein sequence ID" value="GCE44567.1"/>
    <property type="molecule type" value="Genomic_DNA"/>
</dbReference>
<evidence type="ECO:0000256" key="2">
    <source>
        <dbReference type="PROSITE-ProRule" id="PRU00335"/>
    </source>
</evidence>
<feature type="domain" description="HTH tetR-type" evidence="3">
    <location>
        <begin position="1"/>
        <end position="54"/>
    </location>
</feature>
<dbReference type="PANTHER" id="PTHR30055:SF237">
    <property type="entry name" value="TRANSCRIPTIONAL REPRESSOR MCE3R"/>
    <property type="match status" value="1"/>
</dbReference>
<proteinExistence type="predicted"/>
<feature type="DNA-binding region" description="H-T-H motif" evidence="2">
    <location>
        <begin position="17"/>
        <end position="36"/>
    </location>
</feature>
<organism evidence="4 5">
    <name type="scientific">Rhodococcus wratislaviensis</name>
    <name type="common">Tsukamurella wratislaviensis</name>
    <dbReference type="NCBI Taxonomy" id="44752"/>
    <lineage>
        <taxon>Bacteria</taxon>
        <taxon>Bacillati</taxon>
        <taxon>Actinomycetota</taxon>
        <taxon>Actinomycetes</taxon>
        <taxon>Mycobacteriales</taxon>
        <taxon>Nocardiaceae</taxon>
        <taxon>Rhodococcus</taxon>
    </lineage>
</organism>
<dbReference type="Gene3D" id="1.10.10.60">
    <property type="entry name" value="Homeodomain-like"/>
    <property type="match status" value="1"/>
</dbReference>
<protein>
    <submittedName>
        <fullName evidence="4">Transcriptional regulator, TetR family</fullName>
    </submittedName>
</protein>
<evidence type="ECO:0000256" key="1">
    <source>
        <dbReference type="ARBA" id="ARBA00023125"/>
    </source>
</evidence>
<dbReference type="Pfam" id="PF00440">
    <property type="entry name" value="TetR_N"/>
    <property type="match status" value="1"/>
</dbReference>
<dbReference type="InterPro" id="IPR009057">
    <property type="entry name" value="Homeodomain-like_sf"/>
</dbReference>
<dbReference type="Gene3D" id="1.10.357.10">
    <property type="entry name" value="Tetracycline Repressor, domain 2"/>
    <property type="match status" value="1"/>
</dbReference>
<keyword evidence="1 2" id="KW-0238">DNA-binding</keyword>
<dbReference type="GO" id="GO:0003700">
    <property type="term" value="F:DNA-binding transcription factor activity"/>
    <property type="evidence" value="ECO:0007669"/>
    <property type="project" value="TreeGrafter"/>
</dbReference>
<name>A0A402CLR3_RHOWR</name>
<dbReference type="InterPro" id="IPR050109">
    <property type="entry name" value="HTH-type_TetR-like_transc_reg"/>
</dbReference>
<evidence type="ECO:0000313" key="4">
    <source>
        <dbReference type="EMBL" id="GCE44567.1"/>
    </source>
</evidence>
<dbReference type="Proteomes" id="UP000287519">
    <property type="component" value="Unassembled WGS sequence"/>
</dbReference>
<sequence length="183" mass="19882">MEAAADLIARHGYLGVSLSDIGAAAGIVGSGIYRHFNSKGAILVELFDRVIDHLVLSAEKSVAASPDPRITLDILITGHVDFVFQRRALCKVYVREAANLPETDQMRLRWKQRHYVALWEDALCTVRPEVSPQVARILVRSAVSSIHSALNFTSTLETDAVAGVLRGAACRVLDLEPPTAPSP</sequence>
<dbReference type="SUPFAM" id="SSF48498">
    <property type="entry name" value="Tetracyclin repressor-like, C-terminal domain"/>
    <property type="match status" value="1"/>
</dbReference>
<dbReference type="PANTHER" id="PTHR30055">
    <property type="entry name" value="HTH-TYPE TRANSCRIPTIONAL REGULATOR RUTR"/>
    <property type="match status" value="1"/>
</dbReference>